<evidence type="ECO:0000256" key="10">
    <source>
        <dbReference type="ARBA" id="ARBA00023170"/>
    </source>
</evidence>
<dbReference type="AlphaFoldDB" id="A0ABD1KQG3"/>
<keyword evidence="6 15" id="KW-0732">Signal</keyword>
<dbReference type="PIRSF" id="PIRSF001959">
    <property type="entry name" value="EPO_receptor"/>
    <property type="match status" value="1"/>
</dbReference>
<feature type="compositionally biased region" description="Basic and acidic residues" evidence="13">
    <location>
        <begin position="353"/>
        <end position="363"/>
    </location>
</feature>
<comment type="similarity">
    <text evidence="2">Belongs to the type I cytokine receptor family. Type 1 subfamily.</text>
</comment>
<organism evidence="17 18">
    <name type="scientific">Coilia grayii</name>
    <name type="common">Gray's grenadier anchovy</name>
    <dbReference type="NCBI Taxonomy" id="363190"/>
    <lineage>
        <taxon>Eukaryota</taxon>
        <taxon>Metazoa</taxon>
        <taxon>Chordata</taxon>
        <taxon>Craniata</taxon>
        <taxon>Vertebrata</taxon>
        <taxon>Euteleostomi</taxon>
        <taxon>Actinopterygii</taxon>
        <taxon>Neopterygii</taxon>
        <taxon>Teleostei</taxon>
        <taxon>Clupei</taxon>
        <taxon>Clupeiformes</taxon>
        <taxon>Clupeoidei</taxon>
        <taxon>Engraulidae</taxon>
        <taxon>Coilinae</taxon>
        <taxon>Coilia</taxon>
    </lineage>
</organism>
<keyword evidence="7 14" id="KW-1133">Transmembrane helix</keyword>
<evidence type="ECO:0000256" key="2">
    <source>
        <dbReference type="ARBA" id="ARBA00007885"/>
    </source>
</evidence>
<evidence type="ECO:0000256" key="7">
    <source>
        <dbReference type="ARBA" id="ARBA00022989"/>
    </source>
</evidence>
<keyword evidence="4" id="KW-1003">Cell membrane</keyword>
<keyword evidence="8 14" id="KW-0472">Membrane</keyword>
<comment type="subcellular location">
    <subcellularLocation>
        <location evidence="1">Cell membrane</location>
        <topology evidence="1">Single-pass type I membrane protein</topology>
    </subcellularLocation>
</comment>
<evidence type="ECO:0000256" key="5">
    <source>
        <dbReference type="ARBA" id="ARBA00022692"/>
    </source>
</evidence>
<dbReference type="SMART" id="SM00060">
    <property type="entry name" value="FN3"/>
    <property type="match status" value="1"/>
</dbReference>
<dbReference type="EMBL" id="JBHFQA010000003">
    <property type="protein sequence ID" value="KAL2101013.1"/>
    <property type="molecule type" value="Genomic_DNA"/>
</dbReference>
<keyword evidence="18" id="KW-1185">Reference proteome</keyword>
<dbReference type="Pfam" id="PF00041">
    <property type="entry name" value="fn3"/>
    <property type="match status" value="1"/>
</dbReference>
<feature type="domain" description="Fibronectin type-III" evidence="16">
    <location>
        <begin position="138"/>
        <end position="232"/>
    </location>
</feature>
<keyword evidence="9 12" id="KW-1015">Disulfide bond</keyword>
<dbReference type="InterPro" id="IPR013783">
    <property type="entry name" value="Ig-like_fold"/>
</dbReference>
<dbReference type="PANTHER" id="PTHR23037:SF28">
    <property type="entry name" value="ERYTHROPOIETIN RECEPTOR"/>
    <property type="match status" value="1"/>
</dbReference>
<dbReference type="PROSITE" id="PS50853">
    <property type="entry name" value="FN3"/>
    <property type="match status" value="1"/>
</dbReference>
<feature type="signal peptide" evidence="15">
    <location>
        <begin position="1"/>
        <end position="26"/>
    </location>
</feature>
<dbReference type="InterPro" id="IPR036116">
    <property type="entry name" value="FN3_sf"/>
</dbReference>
<evidence type="ECO:0000256" key="15">
    <source>
        <dbReference type="SAM" id="SignalP"/>
    </source>
</evidence>
<dbReference type="SUPFAM" id="SSF49265">
    <property type="entry name" value="Fibronectin type III"/>
    <property type="match status" value="2"/>
</dbReference>
<evidence type="ECO:0000256" key="11">
    <source>
        <dbReference type="ARBA" id="ARBA00023180"/>
    </source>
</evidence>
<dbReference type="InterPro" id="IPR009167">
    <property type="entry name" value="Erythropoietin_rcpt"/>
</dbReference>
<keyword evidence="5 14" id="KW-0812">Transmembrane</keyword>
<dbReference type="InterPro" id="IPR015152">
    <property type="entry name" value="Growth/epo_recpt_lig-bind"/>
</dbReference>
<reference evidence="17 18" key="1">
    <citation type="submission" date="2024-09" db="EMBL/GenBank/DDBJ databases">
        <title>A chromosome-level genome assembly of Gray's grenadier anchovy, Coilia grayii.</title>
        <authorList>
            <person name="Fu Z."/>
        </authorList>
    </citation>
    <scope>NUCLEOTIDE SEQUENCE [LARGE SCALE GENOMIC DNA]</scope>
    <source>
        <strain evidence="17">G4</strain>
        <tissue evidence="17">Muscle</tissue>
    </source>
</reference>
<evidence type="ECO:0000256" key="6">
    <source>
        <dbReference type="ARBA" id="ARBA00022729"/>
    </source>
</evidence>
<evidence type="ECO:0000313" key="18">
    <source>
        <dbReference type="Proteomes" id="UP001591681"/>
    </source>
</evidence>
<feature type="compositionally biased region" description="Low complexity" evidence="13">
    <location>
        <begin position="453"/>
        <end position="472"/>
    </location>
</feature>
<dbReference type="Proteomes" id="UP001591681">
    <property type="component" value="Unassembled WGS sequence"/>
</dbReference>
<evidence type="ECO:0000256" key="3">
    <source>
        <dbReference type="ARBA" id="ARBA00018355"/>
    </source>
</evidence>
<keyword evidence="11" id="KW-0325">Glycoprotein</keyword>
<evidence type="ECO:0000256" key="4">
    <source>
        <dbReference type="ARBA" id="ARBA00022475"/>
    </source>
</evidence>
<accession>A0ABD1KQG3</accession>
<keyword evidence="10" id="KW-0675">Receptor</keyword>
<evidence type="ECO:0000313" key="17">
    <source>
        <dbReference type="EMBL" id="KAL2101013.1"/>
    </source>
</evidence>
<evidence type="ECO:0000256" key="9">
    <source>
        <dbReference type="ARBA" id="ARBA00023157"/>
    </source>
</evidence>
<evidence type="ECO:0000256" key="8">
    <source>
        <dbReference type="ARBA" id="ARBA00023136"/>
    </source>
</evidence>
<evidence type="ECO:0000256" key="1">
    <source>
        <dbReference type="ARBA" id="ARBA00004251"/>
    </source>
</evidence>
<dbReference type="GO" id="GO:0019221">
    <property type="term" value="P:cytokine-mediated signaling pathway"/>
    <property type="evidence" value="ECO:0007669"/>
    <property type="project" value="UniProtKB-ARBA"/>
</dbReference>
<evidence type="ECO:0000256" key="14">
    <source>
        <dbReference type="SAM" id="Phobius"/>
    </source>
</evidence>
<dbReference type="InterPro" id="IPR003961">
    <property type="entry name" value="FN3_dom"/>
</dbReference>
<evidence type="ECO:0000259" key="16">
    <source>
        <dbReference type="PROSITE" id="PS50853"/>
    </source>
</evidence>
<dbReference type="PANTHER" id="PTHR23037">
    <property type="entry name" value="CYTOKINE RECEPTOR"/>
    <property type="match status" value="1"/>
</dbReference>
<dbReference type="Gene3D" id="2.60.40.10">
    <property type="entry name" value="Immunoglobulins"/>
    <property type="match status" value="2"/>
</dbReference>
<protein>
    <recommendedName>
        <fullName evidence="3">Erythropoietin receptor</fullName>
    </recommendedName>
</protein>
<feature type="region of interest" description="Disordered" evidence="13">
    <location>
        <begin position="407"/>
        <end position="480"/>
    </location>
</feature>
<feature type="compositionally biased region" description="Basic and acidic residues" evidence="13">
    <location>
        <begin position="412"/>
        <end position="424"/>
    </location>
</feature>
<gene>
    <name evidence="17" type="ORF">ACEWY4_002774</name>
</gene>
<comment type="caution">
    <text evidence="17">The sequence shown here is derived from an EMBL/GenBank/DDBJ whole genome shotgun (WGS) entry which is preliminary data.</text>
</comment>
<sequence>MTNVSLTRVLAFCTLLCISNYSFVMCSRELQTKVNMLLQDEEENPKCFLKGTVKIFCFWERGEDNGTTDPYTFRYTYEQEDTTVCPVEVLSSEGGRRLYSCENFQVIFYVPLYIEVLRDEQLIHNRTLFTDQIFLLDPPSNLTLNRTAKPGQLKVTWLPPYFIDNGLLYEISYSVTGSQKGKREEVRIKTDLLLQGLQPGVSYSVRARVRPQSSGFSGWWSAWTDPVSMEMPYETDPLILSMSIIISLILLLLSLTILLTHRRFLLKKLWPVIPSPEGKFPDLFSVYKGNFQEWMNHGNGGMRWIPAYYYTEEPVAPLEVLSEINRGPPLPSRMSAHTHRDPQAAGALGAQQQREEAVPEVDRGSPSAWSAVQHEAWMLERMRNLHPTPISQSSLLESHDVYVALNQSLPKPQDKEEAEERRDGGGSGQEDILEESVPLQTLFAGSGTRSSASHSDLGSLQQSSGRLSSQSSFEYPNQTWPPNGPSYTYMAVADSGVSVDYSPMSSGQLTKTERRPKPRVIYTNEYKNDLALIHKYKHWQLSGQPTDSAC</sequence>
<feature type="chain" id="PRO_5044871020" description="Erythropoietin receptor" evidence="15">
    <location>
        <begin position="27"/>
        <end position="550"/>
    </location>
</feature>
<dbReference type="CDD" id="cd00063">
    <property type="entry name" value="FN3"/>
    <property type="match status" value="1"/>
</dbReference>
<name>A0ABD1KQG3_9TELE</name>
<feature type="transmembrane region" description="Helical" evidence="14">
    <location>
        <begin position="238"/>
        <end position="259"/>
    </location>
</feature>
<evidence type="ECO:0000256" key="13">
    <source>
        <dbReference type="SAM" id="MobiDB-lite"/>
    </source>
</evidence>
<proteinExistence type="inferred from homology"/>
<dbReference type="GO" id="GO:0005886">
    <property type="term" value="C:plasma membrane"/>
    <property type="evidence" value="ECO:0007669"/>
    <property type="project" value="UniProtKB-SubCell"/>
</dbReference>
<feature type="disulfide bond" evidence="12">
    <location>
        <begin position="47"/>
        <end position="57"/>
    </location>
</feature>
<dbReference type="Pfam" id="PF09067">
    <property type="entry name" value="EpoR_lig-bind"/>
    <property type="match status" value="1"/>
</dbReference>
<evidence type="ECO:0000256" key="12">
    <source>
        <dbReference type="PIRSR" id="PIRSR001959-2"/>
    </source>
</evidence>
<feature type="region of interest" description="Disordered" evidence="13">
    <location>
        <begin position="327"/>
        <end position="366"/>
    </location>
</feature>
<feature type="compositionally biased region" description="Low complexity" evidence="13">
    <location>
        <begin position="343"/>
        <end position="352"/>
    </location>
</feature>